<name>A0A1F7Y5A8_9BACT</name>
<accession>A0A1F7Y5A8</accession>
<sequence length="135" mass="14302">MSVFLSALDVQQSSQATSSVEQEGRYLLTRLAYDIHRASSVTTPDSMGSSSPTLTIVIGGVSYAYTLFNNQLLLALDGSSESLSSVDSHISDLSFTRVGSPSGKATLHMTFTVQGVGTSSQPSEIRQYSSSVGLR</sequence>
<organism evidence="1 2">
    <name type="scientific">Candidatus Woesebacteria bacterium RIFCSPHIGHO2_01_FULL_38_9b</name>
    <dbReference type="NCBI Taxonomy" id="1802493"/>
    <lineage>
        <taxon>Bacteria</taxon>
        <taxon>Candidatus Woeseibacteriota</taxon>
    </lineage>
</organism>
<dbReference type="EMBL" id="MGGF01000024">
    <property type="protein sequence ID" value="OGM21818.1"/>
    <property type="molecule type" value="Genomic_DNA"/>
</dbReference>
<comment type="caution">
    <text evidence="1">The sequence shown here is derived from an EMBL/GenBank/DDBJ whole genome shotgun (WGS) entry which is preliminary data.</text>
</comment>
<evidence type="ECO:0000313" key="1">
    <source>
        <dbReference type="EMBL" id="OGM21818.1"/>
    </source>
</evidence>
<reference evidence="1 2" key="1">
    <citation type="journal article" date="2016" name="Nat. Commun.">
        <title>Thousands of microbial genomes shed light on interconnected biogeochemical processes in an aquifer system.</title>
        <authorList>
            <person name="Anantharaman K."/>
            <person name="Brown C.T."/>
            <person name="Hug L.A."/>
            <person name="Sharon I."/>
            <person name="Castelle C.J."/>
            <person name="Probst A.J."/>
            <person name="Thomas B.C."/>
            <person name="Singh A."/>
            <person name="Wilkins M.J."/>
            <person name="Karaoz U."/>
            <person name="Brodie E.L."/>
            <person name="Williams K.H."/>
            <person name="Hubbard S.S."/>
            <person name="Banfield J.F."/>
        </authorList>
    </citation>
    <scope>NUCLEOTIDE SEQUENCE [LARGE SCALE GENOMIC DNA]</scope>
</reference>
<protein>
    <submittedName>
        <fullName evidence="1">Uncharacterized protein</fullName>
    </submittedName>
</protein>
<gene>
    <name evidence="1" type="ORF">A2863_04395</name>
</gene>
<proteinExistence type="predicted"/>
<dbReference type="AlphaFoldDB" id="A0A1F7Y5A8"/>
<evidence type="ECO:0000313" key="2">
    <source>
        <dbReference type="Proteomes" id="UP000178750"/>
    </source>
</evidence>
<dbReference type="Proteomes" id="UP000178750">
    <property type="component" value="Unassembled WGS sequence"/>
</dbReference>